<name>A0ABN9T2N5_9DINO</name>
<evidence type="ECO:0000313" key="2">
    <source>
        <dbReference type="EMBL" id="CAK0839046.1"/>
    </source>
</evidence>
<dbReference type="Proteomes" id="UP001189429">
    <property type="component" value="Unassembled WGS sequence"/>
</dbReference>
<organism evidence="2 3">
    <name type="scientific">Prorocentrum cordatum</name>
    <dbReference type="NCBI Taxonomy" id="2364126"/>
    <lineage>
        <taxon>Eukaryota</taxon>
        <taxon>Sar</taxon>
        <taxon>Alveolata</taxon>
        <taxon>Dinophyceae</taxon>
        <taxon>Prorocentrales</taxon>
        <taxon>Prorocentraceae</taxon>
        <taxon>Prorocentrum</taxon>
    </lineage>
</organism>
<sequence>MAEMSRTFLASMQATLPSALQTATGPLFKQFDERVAQRFEALPSRLHGAESKIDTVSALQEDMGCRIAKLESELDVAKAQPPGEPPARTAEWDRPKDFTVSAISGKDEVASLHVQAAIGGWLQDAG</sequence>
<feature type="region of interest" description="Disordered" evidence="1">
    <location>
        <begin position="76"/>
        <end position="95"/>
    </location>
</feature>
<reference evidence="2" key="1">
    <citation type="submission" date="2023-10" db="EMBL/GenBank/DDBJ databases">
        <authorList>
            <person name="Chen Y."/>
            <person name="Shah S."/>
            <person name="Dougan E. K."/>
            <person name="Thang M."/>
            <person name="Chan C."/>
        </authorList>
    </citation>
    <scope>NUCLEOTIDE SEQUENCE [LARGE SCALE GENOMIC DNA]</scope>
</reference>
<protein>
    <submittedName>
        <fullName evidence="2">Uncharacterized protein</fullName>
    </submittedName>
</protein>
<keyword evidence="3" id="KW-1185">Reference proteome</keyword>
<comment type="caution">
    <text evidence="2">The sequence shown here is derived from an EMBL/GenBank/DDBJ whole genome shotgun (WGS) entry which is preliminary data.</text>
</comment>
<proteinExistence type="predicted"/>
<accession>A0ABN9T2N5</accession>
<evidence type="ECO:0000256" key="1">
    <source>
        <dbReference type="SAM" id="MobiDB-lite"/>
    </source>
</evidence>
<evidence type="ECO:0000313" key="3">
    <source>
        <dbReference type="Proteomes" id="UP001189429"/>
    </source>
</evidence>
<dbReference type="EMBL" id="CAUYUJ010014264">
    <property type="protein sequence ID" value="CAK0839046.1"/>
    <property type="molecule type" value="Genomic_DNA"/>
</dbReference>
<gene>
    <name evidence="2" type="ORF">PCOR1329_LOCUS34828</name>
</gene>